<proteinExistence type="predicted"/>
<gene>
    <name evidence="1" type="ORF">MCC10002_0922</name>
</gene>
<dbReference type="EMBL" id="SHPM01000018">
    <property type="protein sequence ID" value="TCD74400.1"/>
    <property type="molecule type" value="Genomic_DNA"/>
</dbReference>
<name>A0A4R0S1I8_BIFLL</name>
<dbReference type="AlphaFoldDB" id="A0A4R0S1I8"/>
<evidence type="ECO:0000313" key="2">
    <source>
        <dbReference type="Proteomes" id="UP000293701"/>
    </source>
</evidence>
<organism evidence="1 2">
    <name type="scientific">Bifidobacterium longum subsp. longum</name>
    <dbReference type="NCBI Taxonomy" id="1679"/>
    <lineage>
        <taxon>Bacteria</taxon>
        <taxon>Bacillati</taxon>
        <taxon>Actinomycetota</taxon>
        <taxon>Actinomycetes</taxon>
        <taxon>Bifidobacteriales</taxon>
        <taxon>Bifidobacteriaceae</taxon>
        <taxon>Bifidobacterium</taxon>
    </lineage>
</organism>
<accession>A0A4R0S1I8</accession>
<evidence type="ECO:0000313" key="1">
    <source>
        <dbReference type="EMBL" id="TCD74400.1"/>
    </source>
</evidence>
<dbReference type="Proteomes" id="UP000293701">
    <property type="component" value="Unassembled WGS sequence"/>
</dbReference>
<protein>
    <submittedName>
        <fullName evidence="1">Uncharacterized protein</fullName>
    </submittedName>
</protein>
<sequence>MLSSDRMTGIGYPSMPQGAVDAYPIDRCFYMRADMCRSFASAYAFLHHDLKLIYEKL</sequence>
<reference evidence="1 2" key="1">
    <citation type="journal article" date="2018" name="Sci. Rep.">
        <title>Genomic diversity and distribution of Bifidobacterium longum subsp. longum across the human lifespan.</title>
        <authorList>
            <person name="Odamaki T."/>
            <person name="Bottacini F."/>
            <person name="Kato K."/>
            <person name="Mitsuyama E."/>
            <person name="Yoshida K."/>
            <person name="Horigome A."/>
            <person name="Xiao J.Z."/>
            <person name="van Sinderen D."/>
        </authorList>
    </citation>
    <scope>NUCLEOTIDE SEQUENCE [LARGE SCALE GENOMIC DNA]</scope>
    <source>
        <strain evidence="1 2">MCC10002</strain>
    </source>
</reference>
<comment type="caution">
    <text evidence="1">The sequence shown here is derived from an EMBL/GenBank/DDBJ whole genome shotgun (WGS) entry which is preliminary data.</text>
</comment>